<proteinExistence type="evidence at transcript level"/>
<dbReference type="EMBL" id="AK127969">
    <property type="protein sequence ID" value="BAC87211.1"/>
    <property type="molecule type" value="mRNA"/>
</dbReference>
<dbReference type="InterPro" id="IPR029363">
    <property type="entry name" value="DUF4575"/>
</dbReference>
<dbReference type="AlphaFoldDB" id="Q6ZRU8"/>
<accession>Q6ZRU8</accession>
<reference evidence="1" key="1">
    <citation type="submission" date="2003-07" db="EMBL/GenBank/DDBJ databases">
        <title>NEDO human cDNA sequencing project.</title>
        <authorList>
            <person name="Ninomiya K."/>
            <person name="Wagatsuma M."/>
            <person name="Kanda K."/>
            <person name="Kondo H."/>
            <person name="Yokoi T."/>
            <person name="Kodaira H."/>
            <person name="Furuya T."/>
            <person name="Takahashi M."/>
            <person name="Kikkawa E."/>
            <person name="Omura Y."/>
            <person name="Abe K."/>
            <person name="Kamihara K."/>
            <person name="Katsuta N."/>
            <person name="Sato K."/>
            <person name="Tanikawa M."/>
            <person name="Yamazaki M."/>
            <person name="Sugiyama T."/>
            <person name="Irie R."/>
            <person name="Otsuki T."/>
            <person name="Sato H."/>
            <person name="Wakamatsu A."/>
            <person name="Ishii S."/>
            <person name="Yamamoto J."/>
            <person name="Isono Y."/>
            <person name="Kawai-Hio Y."/>
            <person name="Saito K."/>
            <person name="Nishikawa T."/>
            <person name="Kimura K."/>
            <person name="Yamashita H."/>
            <person name="Matsuo K."/>
            <person name="Nakamura Y."/>
            <person name="Sekine M."/>
            <person name="Kikuchi H."/>
            <person name="Murakawa K."/>
            <person name="Kanehori K."/>
            <person name="Takahashi-Fujii A."/>
            <person name="Oshima A."/>
            <person name="Sugiyama A."/>
            <person name="Kawakami B."/>
            <person name="Suzuki Y."/>
            <person name="Sugano S."/>
            <person name="Nagahari K."/>
            <person name="Masuho Y."/>
            <person name="Nagai K."/>
            <person name="Isogai T."/>
        </authorList>
    </citation>
    <scope>NUCLEOTIDE SEQUENCE</scope>
    <source>
        <tissue evidence="1">Testis</tissue>
    </source>
</reference>
<evidence type="ECO:0000313" key="1">
    <source>
        <dbReference type="EMBL" id="BAC87211.1"/>
    </source>
</evidence>
<dbReference type="PhylomeDB" id="Q6ZRU8"/>
<organism evidence="1">
    <name type="scientific">Homo sapiens</name>
    <name type="common">Human</name>
    <dbReference type="NCBI Taxonomy" id="9606"/>
    <lineage>
        <taxon>Eukaryota</taxon>
        <taxon>Metazoa</taxon>
        <taxon>Chordata</taxon>
        <taxon>Craniata</taxon>
        <taxon>Vertebrata</taxon>
        <taxon>Euteleostomi</taxon>
        <taxon>Mammalia</taxon>
        <taxon>Eutheria</taxon>
        <taxon>Euarchontoglires</taxon>
        <taxon>Primates</taxon>
        <taxon>Haplorrhini</taxon>
        <taxon>Catarrhini</taxon>
        <taxon>Hominidae</taxon>
        <taxon>Homo</taxon>
    </lineage>
</organism>
<dbReference type="Pfam" id="PF15143">
    <property type="entry name" value="DUF4575"/>
    <property type="match status" value="2"/>
</dbReference>
<protein>
    <submittedName>
        <fullName evidence="1">cDNA FLJ46084 fis, clone TESTI2006543</fullName>
    </submittedName>
</protein>
<name>Q6ZRU8_HUMAN</name>
<sequence length="134" mass="13177">MGVPRFGGEEGLAVSTRLAGGAFPPCDGGPKCQGGNTGWLSILGSRGLPPPTAMGVLRARGEEGLVLSPCLMGGASRSAMGVLRASGGRGAGSQFLPGGGCLPPSAVGVLRARGGRGAGCQSPPRGVCLPPLRW</sequence>